<reference evidence="2" key="1">
    <citation type="journal article" date="2020" name="Stud. Mycol.">
        <title>101 Dothideomycetes genomes: a test case for predicting lifestyles and emergence of pathogens.</title>
        <authorList>
            <person name="Haridas S."/>
            <person name="Albert R."/>
            <person name="Binder M."/>
            <person name="Bloem J."/>
            <person name="Labutti K."/>
            <person name="Salamov A."/>
            <person name="Andreopoulos B."/>
            <person name="Baker S."/>
            <person name="Barry K."/>
            <person name="Bills G."/>
            <person name="Bluhm B."/>
            <person name="Cannon C."/>
            <person name="Castanera R."/>
            <person name="Culley D."/>
            <person name="Daum C."/>
            <person name="Ezra D."/>
            <person name="Gonzalez J."/>
            <person name="Henrissat B."/>
            <person name="Kuo A."/>
            <person name="Liang C."/>
            <person name="Lipzen A."/>
            <person name="Lutzoni F."/>
            <person name="Magnuson J."/>
            <person name="Mondo S."/>
            <person name="Nolan M."/>
            <person name="Ohm R."/>
            <person name="Pangilinan J."/>
            <person name="Park H.-J."/>
            <person name="Ramirez L."/>
            <person name="Alfaro M."/>
            <person name="Sun H."/>
            <person name="Tritt A."/>
            <person name="Yoshinaga Y."/>
            <person name="Zwiers L.-H."/>
            <person name="Turgeon B."/>
            <person name="Goodwin S."/>
            <person name="Spatafora J."/>
            <person name="Crous P."/>
            <person name="Grigoriev I."/>
        </authorList>
    </citation>
    <scope>NUCLEOTIDE SEQUENCE</scope>
    <source>
        <strain evidence="2">CBS 125425</strain>
    </source>
</reference>
<sequence length="238" mass="25363">MPSSTSPAYLQQRELDANIPAEQIGQEMNASQEYWASVHPVRPYVDPWGRHPDLEQRRADTERRRATVEERRAAAVEKRAAKKAAAEEKRAAKKAAVAAATEQQQSKKRGRSRKATPTAAVPGPAPTQGPGQQPPEKRQRTAATAAMVPGPAPTPLPERDLSLLPPPGFAPAQQWRPEGQANWAPAPAPAPVPAPVQTGNVMVAAIGTGHVVPPSPAGRRRPTTAGYPPCPPTSPCRS</sequence>
<dbReference type="AlphaFoldDB" id="A0A9P4QZI1"/>
<proteinExistence type="predicted"/>
<name>A0A9P4QZI1_9PLEO</name>
<organism evidence="2 3">
    <name type="scientific">Polyplosphaeria fusca</name>
    <dbReference type="NCBI Taxonomy" id="682080"/>
    <lineage>
        <taxon>Eukaryota</taxon>
        <taxon>Fungi</taxon>
        <taxon>Dikarya</taxon>
        <taxon>Ascomycota</taxon>
        <taxon>Pezizomycotina</taxon>
        <taxon>Dothideomycetes</taxon>
        <taxon>Pleosporomycetidae</taxon>
        <taxon>Pleosporales</taxon>
        <taxon>Tetraplosphaeriaceae</taxon>
        <taxon>Polyplosphaeria</taxon>
    </lineage>
</organism>
<evidence type="ECO:0000313" key="3">
    <source>
        <dbReference type="Proteomes" id="UP000799444"/>
    </source>
</evidence>
<feature type="compositionally biased region" description="Basic and acidic residues" evidence="1">
    <location>
        <begin position="48"/>
        <end position="90"/>
    </location>
</feature>
<evidence type="ECO:0000256" key="1">
    <source>
        <dbReference type="SAM" id="MobiDB-lite"/>
    </source>
</evidence>
<evidence type="ECO:0000313" key="2">
    <source>
        <dbReference type="EMBL" id="KAF2733954.1"/>
    </source>
</evidence>
<dbReference type="Proteomes" id="UP000799444">
    <property type="component" value="Unassembled WGS sequence"/>
</dbReference>
<keyword evidence="3" id="KW-1185">Reference proteome</keyword>
<dbReference type="EMBL" id="ML996154">
    <property type="protein sequence ID" value="KAF2733954.1"/>
    <property type="molecule type" value="Genomic_DNA"/>
</dbReference>
<protein>
    <submittedName>
        <fullName evidence="2">Uncharacterized protein</fullName>
    </submittedName>
</protein>
<accession>A0A9P4QZI1</accession>
<gene>
    <name evidence="2" type="ORF">EJ04DRAFT_257146</name>
</gene>
<feature type="compositionally biased region" description="Pro residues" evidence="1">
    <location>
        <begin position="228"/>
        <end position="238"/>
    </location>
</feature>
<feature type="region of interest" description="Disordered" evidence="1">
    <location>
        <begin position="210"/>
        <end position="238"/>
    </location>
</feature>
<feature type="compositionally biased region" description="Low complexity" evidence="1">
    <location>
        <begin position="116"/>
        <end position="131"/>
    </location>
</feature>
<comment type="caution">
    <text evidence="2">The sequence shown here is derived from an EMBL/GenBank/DDBJ whole genome shotgun (WGS) entry which is preliminary data.</text>
</comment>
<feature type="region of interest" description="Disordered" evidence="1">
    <location>
        <begin position="43"/>
        <end position="192"/>
    </location>
</feature>